<comment type="caution">
    <text evidence="2">The sequence shown here is derived from an EMBL/GenBank/DDBJ whole genome shotgun (WGS) entry which is preliminary data.</text>
</comment>
<protein>
    <recommendedName>
        <fullName evidence="4">Secreted protein</fullName>
    </recommendedName>
</protein>
<dbReference type="RefSeq" id="WP_132808006.1">
    <property type="nucleotide sequence ID" value="NZ_SMAK01000020.1"/>
</dbReference>
<sequence length="166" mass="17972">MPRSSRALFRRWIAGGLLLAGATVVSAQSVEAQTVEFRGGGFFSFTSQCQAEGWEGTVYASARYRPPGVGSNGPSTRFSVFFPLFYATSFVLQSGNLTAAYKTVDGGGLGSQLWVYPTKPRMRVTLRSPSAVNASTEAVRLKGQINGFDNVRNCVVDFDVSLTRRP</sequence>
<dbReference type="AlphaFoldDB" id="A0A4R3LUM3"/>
<reference evidence="2 3" key="1">
    <citation type="submission" date="2019-03" db="EMBL/GenBank/DDBJ databases">
        <title>Genomic Encyclopedia of Type Strains, Phase IV (KMG-IV): sequencing the most valuable type-strain genomes for metagenomic binning, comparative biology and taxonomic classification.</title>
        <authorList>
            <person name="Goeker M."/>
        </authorList>
    </citation>
    <scope>NUCLEOTIDE SEQUENCE [LARGE SCALE GENOMIC DNA]</scope>
    <source>
        <strain evidence="2 3">DSM 19345</strain>
    </source>
</reference>
<evidence type="ECO:0000313" key="2">
    <source>
        <dbReference type="EMBL" id="TCT03339.1"/>
    </source>
</evidence>
<keyword evidence="3" id="KW-1185">Reference proteome</keyword>
<name>A0A4R3LUM3_9HYPH</name>
<accession>A0A4R3LUM3</accession>
<evidence type="ECO:0008006" key="4">
    <source>
        <dbReference type="Google" id="ProtNLM"/>
    </source>
</evidence>
<organism evidence="2 3">
    <name type="scientific">Tepidamorphus gemmatus</name>
    <dbReference type="NCBI Taxonomy" id="747076"/>
    <lineage>
        <taxon>Bacteria</taxon>
        <taxon>Pseudomonadati</taxon>
        <taxon>Pseudomonadota</taxon>
        <taxon>Alphaproteobacteria</taxon>
        <taxon>Hyphomicrobiales</taxon>
        <taxon>Tepidamorphaceae</taxon>
        <taxon>Tepidamorphus</taxon>
    </lineage>
</organism>
<dbReference type="EMBL" id="SMAK01000020">
    <property type="protein sequence ID" value="TCT03339.1"/>
    <property type="molecule type" value="Genomic_DNA"/>
</dbReference>
<dbReference type="Proteomes" id="UP000295678">
    <property type="component" value="Unassembled WGS sequence"/>
</dbReference>
<proteinExistence type="predicted"/>
<gene>
    <name evidence="2" type="ORF">EDC22_12012</name>
</gene>
<feature type="chain" id="PRO_5020308132" description="Secreted protein" evidence="1">
    <location>
        <begin position="28"/>
        <end position="166"/>
    </location>
</feature>
<keyword evidence="1" id="KW-0732">Signal</keyword>
<evidence type="ECO:0000256" key="1">
    <source>
        <dbReference type="SAM" id="SignalP"/>
    </source>
</evidence>
<evidence type="ECO:0000313" key="3">
    <source>
        <dbReference type="Proteomes" id="UP000295678"/>
    </source>
</evidence>
<feature type="signal peptide" evidence="1">
    <location>
        <begin position="1"/>
        <end position="27"/>
    </location>
</feature>